<evidence type="ECO:0000256" key="7">
    <source>
        <dbReference type="SAM" id="Phobius"/>
    </source>
</evidence>
<protein>
    <submittedName>
        <fullName evidence="10">Type I secretion system permease/ATPase</fullName>
    </submittedName>
</protein>
<dbReference type="PROSITE" id="PS50893">
    <property type="entry name" value="ABC_TRANSPORTER_2"/>
    <property type="match status" value="1"/>
</dbReference>
<dbReference type="GO" id="GO:0005524">
    <property type="term" value="F:ATP binding"/>
    <property type="evidence" value="ECO:0007669"/>
    <property type="project" value="UniProtKB-KW"/>
</dbReference>
<dbReference type="Gene3D" id="1.20.1560.10">
    <property type="entry name" value="ABC transporter type 1, transmembrane domain"/>
    <property type="match status" value="1"/>
</dbReference>
<dbReference type="InterPro" id="IPR039421">
    <property type="entry name" value="Type_1_exporter"/>
</dbReference>
<feature type="transmembrane region" description="Helical" evidence="7">
    <location>
        <begin position="70"/>
        <end position="87"/>
    </location>
</feature>
<evidence type="ECO:0000313" key="10">
    <source>
        <dbReference type="EMBL" id="PWR01965.1"/>
    </source>
</evidence>
<evidence type="ECO:0000256" key="2">
    <source>
        <dbReference type="ARBA" id="ARBA00022692"/>
    </source>
</evidence>
<keyword evidence="5 7" id="KW-1133">Transmembrane helix</keyword>
<dbReference type="PANTHER" id="PTHR43394">
    <property type="entry name" value="ATP-DEPENDENT PERMEASE MDL1, MITOCHONDRIAL"/>
    <property type="match status" value="1"/>
</dbReference>
<organism evidence="10 11">
    <name type="scientific">Meridianimarinicoccus roseus</name>
    <dbReference type="NCBI Taxonomy" id="2072018"/>
    <lineage>
        <taxon>Bacteria</taxon>
        <taxon>Pseudomonadati</taxon>
        <taxon>Pseudomonadota</taxon>
        <taxon>Alphaproteobacteria</taxon>
        <taxon>Rhodobacterales</taxon>
        <taxon>Paracoccaceae</taxon>
        <taxon>Meridianimarinicoccus</taxon>
    </lineage>
</organism>
<accession>A0A2V2L9K1</accession>
<keyword evidence="2 7" id="KW-0812">Transmembrane</keyword>
<dbReference type="SUPFAM" id="SSF90123">
    <property type="entry name" value="ABC transporter transmembrane region"/>
    <property type="match status" value="1"/>
</dbReference>
<dbReference type="GO" id="GO:0016887">
    <property type="term" value="F:ATP hydrolysis activity"/>
    <property type="evidence" value="ECO:0007669"/>
    <property type="project" value="InterPro"/>
</dbReference>
<keyword evidence="6 7" id="KW-0472">Membrane</keyword>
<evidence type="ECO:0000259" key="8">
    <source>
        <dbReference type="PROSITE" id="PS50893"/>
    </source>
</evidence>
<evidence type="ECO:0000256" key="5">
    <source>
        <dbReference type="ARBA" id="ARBA00022989"/>
    </source>
</evidence>
<feature type="transmembrane region" description="Helical" evidence="7">
    <location>
        <begin position="33"/>
        <end position="58"/>
    </location>
</feature>
<comment type="subcellular location">
    <subcellularLocation>
        <location evidence="1">Cell membrane</location>
        <topology evidence="1">Multi-pass membrane protein</topology>
    </subcellularLocation>
</comment>
<keyword evidence="3" id="KW-0547">Nucleotide-binding</keyword>
<comment type="caution">
    <text evidence="10">The sequence shown here is derived from an EMBL/GenBank/DDBJ whole genome shotgun (WGS) entry which is preliminary data.</text>
</comment>
<feature type="transmembrane region" description="Helical" evidence="7">
    <location>
        <begin position="144"/>
        <end position="162"/>
    </location>
</feature>
<evidence type="ECO:0000313" key="11">
    <source>
        <dbReference type="Proteomes" id="UP000245680"/>
    </source>
</evidence>
<dbReference type="EMBL" id="QGKU01000045">
    <property type="protein sequence ID" value="PWR01965.1"/>
    <property type="molecule type" value="Genomic_DNA"/>
</dbReference>
<dbReference type="InterPro" id="IPR011527">
    <property type="entry name" value="ABC1_TM_dom"/>
</dbReference>
<keyword evidence="4" id="KW-0067">ATP-binding</keyword>
<dbReference type="Pfam" id="PF00005">
    <property type="entry name" value="ABC_tran"/>
    <property type="match status" value="1"/>
</dbReference>
<reference evidence="10 11" key="1">
    <citation type="submission" date="2018-05" db="EMBL/GenBank/DDBJ databases">
        <title>Rhodobacteraceae gen. nov., sp. nov. isolated from sea water.</title>
        <authorList>
            <person name="Ren Y."/>
        </authorList>
    </citation>
    <scope>NUCLEOTIDE SEQUENCE [LARGE SCALE GENOMIC DNA]</scope>
    <source>
        <strain evidence="10 11">TG-679</strain>
    </source>
</reference>
<dbReference type="PANTHER" id="PTHR43394:SF4">
    <property type="entry name" value="TOXIN SECRETION ABC TRANSPORTER ATP-BINDING PROTEIN"/>
    <property type="match status" value="1"/>
</dbReference>
<feature type="transmembrane region" description="Helical" evidence="7">
    <location>
        <begin position="258"/>
        <end position="276"/>
    </location>
</feature>
<feature type="domain" description="ABC transporter" evidence="8">
    <location>
        <begin position="345"/>
        <end position="581"/>
    </location>
</feature>
<name>A0A2V2L9K1_9RHOB</name>
<sequence length="591" mass="63348">MYDRSSRSSSPGTQDADRVPTLRTAIARMGSPLLAVFLFSFAVNLLMLSGPLFMLQVYDRVLGSGSRETLVTLFVLICFLFGCMWALDAVRGVTMVRLSARLRAMLEQRVLAAGRAAGRTDPSWGPTVALADLDAVRKLMSSPVALALFDMPWTPLYFALLFVFHPSMGWLGIAGGAVIAVLALTKRMVTRTPSWQGSVAEGRAARRVQAATEMGDTQRMLGVQDGHEQGLLAIRDTALHAHAITDERIATFGSATRIFRLFLQSAMLALGAHLVLAGELTSGAMIAGSILLGRGLAPLEVIVGNLTTVQASLASAHRIDRNLAKHAVLSRQTAPSDLPERMGKLEVRNVSFATRDRNRPIVSGLSFDLNPGEAMAVIGPSGSGKSVLARMVIGGIEPSLGAVRLGGFAPHALPADMLARWVGFVPQSQVFFDGTIAENVARLSPEADNAAVVAALEYVHALSDVTDLPQGLLTDMRWAERVLSQGTLQRICLARALIAEPELLVLDDPVSGLGQEGTALVNKIISAYKAQGKAVIVITQRPSVLRACDNILAIDDGKPSCVGPRDEVLARLMPRQAPRQPERPTEIRRKA</sequence>
<dbReference type="SMART" id="SM00382">
    <property type="entry name" value="AAA"/>
    <property type="match status" value="1"/>
</dbReference>
<evidence type="ECO:0000256" key="4">
    <source>
        <dbReference type="ARBA" id="ARBA00022840"/>
    </source>
</evidence>
<dbReference type="PROSITE" id="PS50929">
    <property type="entry name" value="ABC_TM1F"/>
    <property type="match status" value="1"/>
</dbReference>
<gene>
    <name evidence="10" type="ORF">DKT77_14235</name>
</gene>
<proteinExistence type="predicted"/>
<dbReference type="Gene3D" id="3.40.50.300">
    <property type="entry name" value="P-loop containing nucleotide triphosphate hydrolases"/>
    <property type="match status" value="1"/>
</dbReference>
<dbReference type="Proteomes" id="UP000245680">
    <property type="component" value="Unassembled WGS sequence"/>
</dbReference>
<dbReference type="InterPro" id="IPR036640">
    <property type="entry name" value="ABC1_TM_sf"/>
</dbReference>
<dbReference type="InterPro" id="IPR027417">
    <property type="entry name" value="P-loop_NTPase"/>
</dbReference>
<evidence type="ECO:0000256" key="1">
    <source>
        <dbReference type="ARBA" id="ARBA00004651"/>
    </source>
</evidence>
<evidence type="ECO:0000256" key="6">
    <source>
        <dbReference type="ARBA" id="ARBA00023136"/>
    </source>
</evidence>
<dbReference type="InterPro" id="IPR003439">
    <property type="entry name" value="ABC_transporter-like_ATP-bd"/>
</dbReference>
<feature type="transmembrane region" description="Helical" evidence="7">
    <location>
        <begin position="168"/>
        <end position="185"/>
    </location>
</feature>
<evidence type="ECO:0000256" key="3">
    <source>
        <dbReference type="ARBA" id="ARBA00022741"/>
    </source>
</evidence>
<evidence type="ECO:0000259" key="9">
    <source>
        <dbReference type="PROSITE" id="PS50929"/>
    </source>
</evidence>
<feature type="domain" description="ABC transmembrane type-1" evidence="9">
    <location>
        <begin position="34"/>
        <end position="311"/>
    </location>
</feature>
<dbReference type="OrthoDB" id="5288404at2"/>
<keyword evidence="11" id="KW-1185">Reference proteome</keyword>
<dbReference type="InterPro" id="IPR003593">
    <property type="entry name" value="AAA+_ATPase"/>
</dbReference>
<dbReference type="AlphaFoldDB" id="A0A2V2L9K1"/>
<dbReference type="SUPFAM" id="SSF52540">
    <property type="entry name" value="P-loop containing nucleoside triphosphate hydrolases"/>
    <property type="match status" value="1"/>
</dbReference>
<dbReference type="GO" id="GO:0005886">
    <property type="term" value="C:plasma membrane"/>
    <property type="evidence" value="ECO:0007669"/>
    <property type="project" value="UniProtKB-SubCell"/>
</dbReference>
<dbReference type="GO" id="GO:0015421">
    <property type="term" value="F:ABC-type oligopeptide transporter activity"/>
    <property type="evidence" value="ECO:0007669"/>
    <property type="project" value="TreeGrafter"/>
</dbReference>